<dbReference type="Pfam" id="PF12760">
    <property type="entry name" value="Zn_ribbon_IS1595"/>
    <property type="match status" value="1"/>
</dbReference>
<accession>A0ABV6DRM9</accession>
<name>A0ABV6DRM9_9BACL</name>
<dbReference type="Proteomes" id="UP001589776">
    <property type="component" value="Unassembled WGS sequence"/>
</dbReference>
<comment type="caution">
    <text evidence="2">The sequence shown here is derived from an EMBL/GenBank/DDBJ whole genome shotgun (WGS) entry which is preliminary data.</text>
</comment>
<reference evidence="2 3" key="1">
    <citation type="submission" date="2024-09" db="EMBL/GenBank/DDBJ databases">
        <authorList>
            <person name="Sun Q."/>
            <person name="Mori K."/>
        </authorList>
    </citation>
    <scope>NUCLEOTIDE SEQUENCE [LARGE SCALE GENOMIC DNA]</scope>
    <source>
        <strain evidence="2 3">CCM 7759</strain>
    </source>
</reference>
<dbReference type="EMBL" id="JBHLWN010000090">
    <property type="protein sequence ID" value="MFC0215290.1"/>
    <property type="molecule type" value="Genomic_DNA"/>
</dbReference>
<sequence>MMPKQRMTLEQLQMRFGTEEKCIKHLIHLKWPDGFRCPRCGYASAYLTQTRRLPLFECRSCRHQTSPIVGTIMEGSRTPLSKWFIALYLVSHNAQGISAVALRRKISVTYKTAWLILHKIRHAIGKLDASLPLTGIVRVNAEQYGRPYNPTIFRHRQEHPVWIAASLIYAIEPRYMKIKLINNSHLRGRNILKQAVAAFRENHISSNAAQVTFIPRRYDPQCPKVLHYRWKELRRNLWLTHRGIGRRYLQAYLDEFCFRYNLTELTEHFFDYMTQACINSRVITLADLSGALLESAA</sequence>
<protein>
    <submittedName>
        <fullName evidence="2">Transposase</fullName>
    </submittedName>
</protein>
<keyword evidence="3" id="KW-1185">Reference proteome</keyword>
<gene>
    <name evidence="2" type="ORF">ACFFK0_23125</name>
</gene>
<dbReference type="RefSeq" id="WP_377472732.1">
    <property type="nucleotide sequence ID" value="NZ_JBHLWN010000090.1"/>
</dbReference>
<evidence type="ECO:0000313" key="3">
    <source>
        <dbReference type="Proteomes" id="UP001589776"/>
    </source>
</evidence>
<evidence type="ECO:0000259" key="1">
    <source>
        <dbReference type="Pfam" id="PF12760"/>
    </source>
</evidence>
<evidence type="ECO:0000313" key="2">
    <source>
        <dbReference type="EMBL" id="MFC0215290.1"/>
    </source>
</evidence>
<proteinExistence type="predicted"/>
<dbReference type="InterPro" id="IPR024442">
    <property type="entry name" value="Transposase_Zn_ribbon"/>
</dbReference>
<feature type="domain" description="Transposase zinc-ribbon" evidence="1">
    <location>
        <begin position="17"/>
        <end position="64"/>
    </location>
</feature>
<organism evidence="2 3">
    <name type="scientific">Paenibacillus chartarius</name>
    <dbReference type="NCBI Taxonomy" id="747481"/>
    <lineage>
        <taxon>Bacteria</taxon>
        <taxon>Bacillati</taxon>
        <taxon>Bacillota</taxon>
        <taxon>Bacilli</taxon>
        <taxon>Bacillales</taxon>
        <taxon>Paenibacillaceae</taxon>
        <taxon>Paenibacillus</taxon>
    </lineage>
</organism>